<dbReference type="OrthoDB" id="549353at2759"/>
<dbReference type="STRING" id="436010.A0A166IRL8"/>
<keyword evidence="2" id="KW-1185">Reference proteome</keyword>
<proteinExistence type="predicted"/>
<evidence type="ECO:0000313" key="2">
    <source>
        <dbReference type="Proteomes" id="UP000076532"/>
    </source>
</evidence>
<name>A0A166IRL8_9AGAM</name>
<organism evidence="1 2">
    <name type="scientific">Athelia psychrophila</name>
    <dbReference type="NCBI Taxonomy" id="1759441"/>
    <lineage>
        <taxon>Eukaryota</taxon>
        <taxon>Fungi</taxon>
        <taxon>Dikarya</taxon>
        <taxon>Basidiomycota</taxon>
        <taxon>Agaricomycotina</taxon>
        <taxon>Agaricomycetes</taxon>
        <taxon>Agaricomycetidae</taxon>
        <taxon>Atheliales</taxon>
        <taxon>Atheliaceae</taxon>
        <taxon>Athelia</taxon>
    </lineage>
</organism>
<dbReference type="Proteomes" id="UP000076532">
    <property type="component" value="Unassembled WGS sequence"/>
</dbReference>
<evidence type="ECO:0000313" key="1">
    <source>
        <dbReference type="EMBL" id="KZP20098.1"/>
    </source>
</evidence>
<protein>
    <submittedName>
        <fullName evidence="1">Uncharacterized protein</fullName>
    </submittedName>
</protein>
<gene>
    <name evidence="1" type="ORF">FIBSPDRAFT_892265</name>
</gene>
<dbReference type="AlphaFoldDB" id="A0A166IRL8"/>
<dbReference type="EMBL" id="KV417558">
    <property type="protein sequence ID" value="KZP20098.1"/>
    <property type="molecule type" value="Genomic_DNA"/>
</dbReference>
<accession>A0A166IRL8</accession>
<sequence length="160" mass="17243">MSSSYEVPLGAKSTGQTYEVTWLSSLRPGYVALAEEAGVVTVSEAGAQGARIKRISLNPAWRLAGVSIDSPMSATAPNKGPPLVPESFSPLVERLREMRDNNIARPFRWPVHAALVTKNPSIYSEVGVVDFSEYSKNAERAGIVTLGGEGKREWIALALD</sequence>
<reference evidence="1 2" key="1">
    <citation type="journal article" date="2016" name="Mol. Biol. Evol.">
        <title>Comparative Genomics of Early-Diverging Mushroom-Forming Fungi Provides Insights into the Origins of Lignocellulose Decay Capabilities.</title>
        <authorList>
            <person name="Nagy L.G."/>
            <person name="Riley R."/>
            <person name="Tritt A."/>
            <person name="Adam C."/>
            <person name="Daum C."/>
            <person name="Floudas D."/>
            <person name="Sun H."/>
            <person name="Yadav J.S."/>
            <person name="Pangilinan J."/>
            <person name="Larsson K.H."/>
            <person name="Matsuura K."/>
            <person name="Barry K."/>
            <person name="Labutti K."/>
            <person name="Kuo R."/>
            <person name="Ohm R.A."/>
            <person name="Bhattacharya S.S."/>
            <person name="Shirouzu T."/>
            <person name="Yoshinaga Y."/>
            <person name="Martin F.M."/>
            <person name="Grigoriev I.V."/>
            <person name="Hibbett D.S."/>
        </authorList>
    </citation>
    <scope>NUCLEOTIDE SEQUENCE [LARGE SCALE GENOMIC DNA]</scope>
    <source>
        <strain evidence="1 2">CBS 109695</strain>
    </source>
</reference>